<dbReference type="Proteomes" id="UP001281147">
    <property type="component" value="Unassembled WGS sequence"/>
</dbReference>
<accession>A0ACC3MF12</accession>
<proteinExistence type="predicted"/>
<reference evidence="1" key="1">
    <citation type="submission" date="2023-07" db="EMBL/GenBank/DDBJ databases">
        <title>Black Yeasts Isolated from many extreme environments.</title>
        <authorList>
            <person name="Coleine C."/>
            <person name="Stajich J.E."/>
            <person name="Selbmann L."/>
        </authorList>
    </citation>
    <scope>NUCLEOTIDE SEQUENCE</scope>
    <source>
        <strain evidence="1">CCFEE 5714</strain>
    </source>
</reference>
<name>A0ACC3MF12_9PEZI</name>
<protein>
    <submittedName>
        <fullName evidence="1">Uncharacterized protein</fullName>
    </submittedName>
</protein>
<keyword evidence="2" id="KW-1185">Reference proteome</keyword>
<organism evidence="1 2">
    <name type="scientific">Vermiconidia calcicola</name>
    <dbReference type="NCBI Taxonomy" id="1690605"/>
    <lineage>
        <taxon>Eukaryota</taxon>
        <taxon>Fungi</taxon>
        <taxon>Dikarya</taxon>
        <taxon>Ascomycota</taxon>
        <taxon>Pezizomycotina</taxon>
        <taxon>Dothideomycetes</taxon>
        <taxon>Dothideomycetidae</taxon>
        <taxon>Mycosphaerellales</taxon>
        <taxon>Extremaceae</taxon>
        <taxon>Vermiconidia</taxon>
    </lineage>
</organism>
<comment type="caution">
    <text evidence="1">The sequence shown here is derived from an EMBL/GenBank/DDBJ whole genome shotgun (WGS) entry which is preliminary data.</text>
</comment>
<gene>
    <name evidence="1" type="ORF">LTR37_019513</name>
</gene>
<evidence type="ECO:0000313" key="2">
    <source>
        <dbReference type="Proteomes" id="UP001281147"/>
    </source>
</evidence>
<evidence type="ECO:0000313" key="1">
    <source>
        <dbReference type="EMBL" id="KAK3686721.1"/>
    </source>
</evidence>
<sequence>MSIPAKRSIQDREISPPASIRRSKRRRLSASQDRSTVSSQDHSTPPSPESITLYSWNVNGIAPFLQPSVASYFKPSDGKDAGQGTARASLRDFLRRHAWPTILFLQEVKINPEDIKTMRAVEKAVARQTTEPADAYDYKVHFCLPSDKFNARGFGRKVYGVCSIVRADFSERYVDKVRPVSWDAEGRFLVIETKATERMPKLAFINVYAVNGTDNPYKDPEAGEVVGTRHVNIARSRIDGHPNLRTFPKQHCLNRADFEAKFFPDSTKQHKMPAESAAASVKDVKTKGGALGMIDTFRYLHPEQKSYTYYPRSKTFGDSCDRVDMILVSEALKGNLREAGMHETPSERGPSDHVPLYVRLDFHDGTVDSS</sequence>
<dbReference type="EMBL" id="JAUTXU010000305">
    <property type="protein sequence ID" value="KAK3686721.1"/>
    <property type="molecule type" value="Genomic_DNA"/>
</dbReference>